<reference evidence="2" key="1">
    <citation type="submission" date="2020-05" db="EMBL/GenBank/DDBJ databases">
        <title>Mycena genomes resolve the evolution of fungal bioluminescence.</title>
        <authorList>
            <person name="Tsai I.J."/>
        </authorList>
    </citation>
    <scope>NUCLEOTIDE SEQUENCE</scope>
    <source>
        <strain evidence="2">160909Yilan</strain>
    </source>
</reference>
<comment type="caution">
    <text evidence="2">The sequence shown here is derived from an EMBL/GenBank/DDBJ whole genome shotgun (WGS) entry which is preliminary data.</text>
</comment>
<accession>A0A8H7DKE2</accession>
<evidence type="ECO:0000313" key="3">
    <source>
        <dbReference type="Proteomes" id="UP000623467"/>
    </source>
</evidence>
<gene>
    <name evidence="2" type="ORF">MSAN_00443500</name>
</gene>
<evidence type="ECO:0000313" key="2">
    <source>
        <dbReference type="EMBL" id="KAF7375553.1"/>
    </source>
</evidence>
<sequence>MPPLFVRGWADGVSPRATSTSVPRVPSTFTNADPPPAPIRIRRWCYMCVGCRETQAAASAAAAAVRAHEVHDRRLTLPVLLGPRPHSHSALTAASPSTAAALPGPQAPRARADGVLVPVHRPCVFLFRCAAPSFLRSHRGRSIPAARHGECRALEAVSAHTRGRSPLPCLPAAAGGRVLRLHVRPPPRFQILGPVDNSGYPCPAELLPPPTLVLFVYRIVILDFSVIFTAASSSSSSPLSPMPTPPLSKARSRRYFMSRGDACSWSRCYSCAAEDYRHARPRSLRRDRTPRLHALEVKYQRGCISPHARKIRAEVVLLLFVRTRGARRAVRGAF</sequence>
<dbReference type="Proteomes" id="UP000623467">
    <property type="component" value="Unassembled WGS sequence"/>
</dbReference>
<proteinExistence type="predicted"/>
<feature type="compositionally biased region" description="Low complexity" evidence="1">
    <location>
        <begin position="88"/>
        <end position="102"/>
    </location>
</feature>
<feature type="region of interest" description="Disordered" evidence="1">
    <location>
        <begin position="86"/>
        <end position="106"/>
    </location>
</feature>
<organism evidence="2 3">
    <name type="scientific">Mycena sanguinolenta</name>
    <dbReference type="NCBI Taxonomy" id="230812"/>
    <lineage>
        <taxon>Eukaryota</taxon>
        <taxon>Fungi</taxon>
        <taxon>Dikarya</taxon>
        <taxon>Basidiomycota</taxon>
        <taxon>Agaricomycotina</taxon>
        <taxon>Agaricomycetes</taxon>
        <taxon>Agaricomycetidae</taxon>
        <taxon>Agaricales</taxon>
        <taxon>Marasmiineae</taxon>
        <taxon>Mycenaceae</taxon>
        <taxon>Mycena</taxon>
    </lineage>
</organism>
<dbReference type="EMBL" id="JACAZH010000002">
    <property type="protein sequence ID" value="KAF7375553.1"/>
    <property type="molecule type" value="Genomic_DNA"/>
</dbReference>
<evidence type="ECO:0000256" key="1">
    <source>
        <dbReference type="SAM" id="MobiDB-lite"/>
    </source>
</evidence>
<dbReference type="AlphaFoldDB" id="A0A8H7DKE2"/>
<name>A0A8H7DKE2_9AGAR</name>
<keyword evidence="3" id="KW-1185">Reference proteome</keyword>
<protein>
    <submittedName>
        <fullName evidence="2">Uncharacterized protein</fullName>
    </submittedName>
</protein>